<gene>
    <name evidence="8" type="ORF">CRP01_07420</name>
</gene>
<evidence type="ECO:0000256" key="2">
    <source>
        <dbReference type="ARBA" id="ARBA00022692"/>
    </source>
</evidence>
<dbReference type="RefSeq" id="WP_099149388.1">
    <property type="nucleotide sequence ID" value="NZ_PDUD01000011.1"/>
</dbReference>
<dbReference type="GO" id="GO:0016020">
    <property type="term" value="C:membrane"/>
    <property type="evidence" value="ECO:0007669"/>
    <property type="project" value="UniProtKB-SubCell"/>
</dbReference>
<dbReference type="Proteomes" id="UP000223913">
    <property type="component" value="Unassembled WGS sequence"/>
</dbReference>
<evidence type="ECO:0000256" key="4">
    <source>
        <dbReference type="ARBA" id="ARBA00023136"/>
    </source>
</evidence>
<dbReference type="EMBL" id="PDUD01000011">
    <property type="protein sequence ID" value="PHN07052.1"/>
    <property type="molecule type" value="Genomic_DNA"/>
</dbReference>
<keyword evidence="2 6" id="KW-0812">Transmembrane</keyword>
<proteinExistence type="predicted"/>
<dbReference type="InterPro" id="IPR037682">
    <property type="entry name" value="TonB_C"/>
</dbReference>
<accession>A0A2D0NEX8</accession>
<evidence type="ECO:0000313" key="9">
    <source>
        <dbReference type="Proteomes" id="UP000223913"/>
    </source>
</evidence>
<dbReference type="GO" id="GO:0055085">
    <property type="term" value="P:transmembrane transport"/>
    <property type="evidence" value="ECO:0007669"/>
    <property type="project" value="InterPro"/>
</dbReference>
<evidence type="ECO:0000313" key="8">
    <source>
        <dbReference type="EMBL" id="PHN07052.1"/>
    </source>
</evidence>
<evidence type="ECO:0000256" key="5">
    <source>
        <dbReference type="SAM" id="MobiDB-lite"/>
    </source>
</evidence>
<comment type="caution">
    <text evidence="8">The sequence shown here is derived from an EMBL/GenBank/DDBJ whole genome shotgun (WGS) entry which is preliminary data.</text>
</comment>
<dbReference type="Pfam" id="PF13715">
    <property type="entry name" value="CarbopepD_reg_2"/>
    <property type="match status" value="1"/>
</dbReference>
<dbReference type="NCBIfam" id="TIGR01352">
    <property type="entry name" value="tonB_Cterm"/>
    <property type="match status" value="1"/>
</dbReference>
<dbReference type="AlphaFoldDB" id="A0A2D0NEX8"/>
<feature type="domain" description="TonB C-terminal" evidence="7">
    <location>
        <begin position="372"/>
        <end position="458"/>
    </location>
</feature>
<evidence type="ECO:0000256" key="3">
    <source>
        <dbReference type="ARBA" id="ARBA00022989"/>
    </source>
</evidence>
<dbReference type="Gene3D" id="2.60.40.1120">
    <property type="entry name" value="Carboxypeptidase-like, regulatory domain"/>
    <property type="match status" value="1"/>
</dbReference>
<sequence>MNNRDEHIVNSLRRWIQGDIDQKEENRLDRQAREDAFLGEALEGYRQFPGSKHQERLERMREQLQTNTQKRKKRGGVLIALPYRIAAAAAVVLAVGLFWWLNPTQSADLAEAAPTEQTESESAAREMSPRNPENTVTVPEIRNAAGNGPVDDAANIPAPAVQAFADSQEILEEAEMEADESQLLESVTANPARNEVLTKPQDSALALRRSTVEEQAQTRSRVNEDQQLSPIVVPPAPPPANDFAIGGVKLEAPQGTRLVTGQVLDRSGSPLNGVLVVTPGDRTGTITNLNGQYEILLDSNVQKLEFQRTGYSSQRIDIPDSQNFVRVTMDENATTVDQMIAAKEEAKKSKKDKLEPAVNPSSLNLNIAEPAISLRRFERYLRRNLQYPQAAIDQEISGSVTLRFIILPDGRVLDIKAISGPGELYEEAIRLIREGPKWDITNGGDKSITFTYRLDFSL</sequence>
<evidence type="ECO:0000259" key="7">
    <source>
        <dbReference type="PROSITE" id="PS52015"/>
    </source>
</evidence>
<dbReference type="SUPFAM" id="SSF49464">
    <property type="entry name" value="Carboxypeptidase regulatory domain-like"/>
    <property type="match status" value="1"/>
</dbReference>
<protein>
    <recommendedName>
        <fullName evidence="7">TonB C-terminal domain-containing protein</fullName>
    </recommendedName>
</protein>
<dbReference type="Gene3D" id="3.30.1150.10">
    <property type="match status" value="1"/>
</dbReference>
<keyword evidence="4 6" id="KW-0472">Membrane</keyword>
<evidence type="ECO:0000256" key="6">
    <source>
        <dbReference type="SAM" id="Phobius"/>
    </source>
</evidence>
<keyword evidence="3 6" id="KW-1133">Transmembrane helix</keyword>
<keyword evidence="9" id="KW-1185">Reference proteome</keyword>
<organism evidence="8 9">
    <name type="scientific">Flavilitoribacter nigricans (strain ATCC 23147 / DSM 23189 / NBRC 102662 / NCIMB 1420 / SS-2)</name>
    <name type="common">Lewinella nigricans</name>
    <dbReference type="NCBI Taxonomy" id="1122177"/>
    <lineage>
        <taxon>Bacteria</taxon>
        <taxon>Pseudomonadati</taxon>
        <taxon>Bacteroidota</taxon>
        <taxon>Saprospiria</taxon>
        <taxon>Saprospirales</taxon>
        <taxon>Lewinellaceae</taxon>
        <taxon>Flavilitoribacter</taxon>
    </lineage>
</organism>
<feature type="region of interest" description="Disordered" evidence="5">
    <location>
        <begin position="110"/>
        <end position="136"/>
    </location>
</feature>
<dbReference type="Pfam" id="PF03544">
    <property type="entry name" value="TonB_C"/>
    <property type="match status" value="1"/>
</dbReference>
<dbReference type="PROSITE" id="PS52015">
    <property type="entry name" value="TONB_CTD"/>
    <property type="match status" value="1"/>
</dbReference>
<dbReference type="OrthoDB" id="1112758at2"/>
<feature type="region of interest" description="Disordered" evidence="5">
    <location>
        <begin position="213"/>
        <end position="237"/>
    </location>
</feature>
<name>A0A2D0NEX8_FLAN2</name>
<comment type="subcellular location">
    <subcellularLocation>
        <location evidence="1">Membrane</location>
        <topology evidence="1">Single-pass membrane protein</topology>
    </subcellularLocation>
</comment>
<dbReference type="InterPro" id="IPR006260">
    <property type="entry name" value="TonB/TolA_C"/>
</dbReference>
<dbReference type="SUPFAM" id="SSF74653">
    <property type="entry name" value="TolA/TonB C-terminal domain"/>
    <property type="match status" value="1"/>
</dbReference>
<feature type="transmembrane region" description="Helical" evidence="6">
    <location>
        <begin position="77"/>
        <end position="101"/>
    </location>
</feature>
<dbReference type="InterPro" id="IPR008969">
    <property type="entry name" value="CarboxyPept-like_regulatory"/>
</dbReference>
<feature type="compositionally biased region" description="Polar residues" evidence="5">
    <location>
        <begin position="213"/>
        <end position="229"/>
    </location>
</feature>
<evidence type="ECO:0000256" key="1">
    <source>
        <dbReference type="ARBA" id="ARBA00004167"/>
    </source>
</evidence>
<reference evidence="8 9" key="1">
    <citation type="submission" date="2017-10" db="EMBL/GenBank/DDBJ databases">
        <title>The draft genome sequence of Lewinella nigricans NBRC 102662.</title>
        <authorList>
            <person name="Wang K."/>
        </authorList>
    </citation>
    <scope>NUCLEOTIDE SEQUENCE [LARGE SCALE GENOMIC DNA]</scope>
    <source>
        <strain evidence="8 9">NBRC 102662</strain>
    </source>
</reference>